<gene>
    <name evidence="12" type="primary">UPP</name>
    <name evidence="12" type="ORF">TSPGSL018_19028</name>
</gene>
<organism evidence="12">
    <name type="scientific">Tetraselmis sp. GSL018</name>
    <dbReference type="NCBI Taxonomy" id="582737"/>
    <lineage>
        <taxon>Eukaryota</taxon>
        <taxon>Viridiplantae</taxon>
        <taxon>Chlorophyta</taxon>
        <taxon>core chlorophytes</taxon>
        <taxon>Chlorodendrophyceae</taxon>
        <taxon>Chlorodendrales</taxon>
        <taxon>Chlorodendraceae</taxon>
        <taxon>Tetraselmis</taxon>
    </lineage>
</organism>
<feature type="domain" description="Phosphoribosyltransferase" evidence="11">
    <location>
        <begin position="60"/>
        <end position="267"/>
    </location>
</feature>
<dbReference type="GO" id="GO:0006223">
    <property type="term" value="P:uracil salvage"/>
    <property type="evidence" value="ECO:0007669"/>
    <property type="project" value="InterPro"/>
</dbReference>
<dbReference type="PANTHER" id="PTHR32315">
    <property type="entry name" value="ADENINE PHOSPHORIBOSYLTRANSFERASE"/>
    <property type="match status" value="1"/>
</dbReference>
<dbReference type="GO" id="GO:0005737">
    <property type="term" value="C:cytoplasm"/>
    <property type="evidence" value="ECO:0007669"/>
    <property type="project" value="UniProtKB-ARBA"/>
</dbReference>
<dbReference type="CDD" id="cd06223">
    <property type="entry name" value="PRTases_typeI"/>
    <property type="match status" value="1"/>
</dbReference>
<evidence type="ECO:0000256" key="7">
    <source>
        <dbReference type="ARBA" id="ARBA00022679"/>
    </source>
</evidence>
<evidence type="ECO:0000256" key="10">
    <source>
        <dbReference type="ARBA" id="ARBA00031082"/>
    </source>
</evidence>
<dbReference type="InterPro" id="IPR005765">
    <property type="entry name" value="UPRT"/>
</dbReference>
<sequence>MAFSLCLKSTCQLTTPQDIGHPAPLRARLLCHKRTSVKPLVTRASKDAADAPSSRMLIYVPPHPLIKHWLAVARNEATPQPAFRSAISELGRLLIYECVRDWLSTVQGEVASPCGIADAECVDPEQPIKIVPILRAGTLILEQAATVIPSSQTYHVGMVRDEETLKPSTYLNMLPDKFSPDDKILVSDTMLATGGTIMAAMEEIMSRGASPSNVRIVSVVAAPPALQQLSKAYPGTKVYAAMIDAEVDDKGFIVPGLGDAGDRAFGTC</sequence>
<comment type="similarity">
    <text evidence="3">Belongs to the UPRTase family.</text>
</comment>
<dbReference type="SUPFAM" id="SSF53271">
    <property type="entry name" value="PRTase-like"/>
    <property type="match status" value="1"/>
</dbReference>
<evidence type="ECO:0000259" key="11">
    <source>
        <dbReference type="Pfam" id="PF14681"/>
    </source>
</evidence>
<comment type="cofactor">
    <cofactor evidence="1">
        <name>Mg(2+)</name>
        <dbReference type="ChEBI" id="CHEBI:18420"/>
    </cofactor>
</comment>
<dbReference type="EC" id="2.4.2.9" evidence="4"/>
<evidence type="ECO:0000256" key="6">
    <source>
        <dbReference type="ARBA" id="ARBA00022676"/>
    </source>
</evidence>
<evidence type="ECO:0000256" key="5">
    <source>
        <dbReference type="ARBA" id="ARBA00022533"/>
    </source>
</evidence>
<dbReference type="FunFam" id="3.40.50.2020:FF:000003">
    <property type="entry name" value="Uracil phosphoribosyltransferase"/>
    <property type="match status" value="1"/>
</dbReference>
<dbReference type="GO" id="GO:0044206">
    <property type="term" value="P:UMP salvage"/>
    <property type="evidence" value="ECO:0007669"/>
    <property type="project" value="UniProtKB-UniPathway"/>
</dbReference>
<evidence type="ECO:0000256" key="4">
    <source>
        <dbReference type="ARBA" id="ARBA00011894"/>
    </source>
</evidence>
<dbReference type="NCBIfam" id="TIGR01091">
    <property type="entry name" value="upp"/>
    <property type="match status" value="1"/>
</dbReference>
<dbReference type="AlphaFoldDB" id="A0A061R0A4"/>
<keyword evidence="8" id="KW-0547">Nucleotide-binding</keyword>
<dbReference type="InterPro" id="IPR029057">
    <property type="entry name" value="PRTase-like"/>
</dbReference>
<protein>
    <recommendedName>
        <fullName evidence="4">uracil phosphoribosyltransferase</fullName>
        <ecNumber evidence="4">2.4.2.9</ecNumber>
    </recommendedName>
    <alternativeName>
        <fullName evidence="10">UMP pyrophosphorylase</fullName>
    </alternativeName>
</protein>
<comment type="pathway">
    <text evidence="2">Pyrimidine metabolism; UMP biosynthesis via salvage pathway; UMP from uracil: step 1/1.</text>
</comment>
<evidence type="ECO:0000256" key="2">
    <source>
        <dbReference type="ARBA" id="ARBA00005180"/>
    </source>
</evidence>
<evidence type="ECO:0000256" key="9">
    <source>
        <dbReference type="ARBA" id="ARBA00023134"/>
    </source>
</evidence>
<name>A0A061R0A4_9CHLO</name>
<dbReference type="GO" id="GO:0005525">
    <property type="term" value="F:GTP binding"/>
    <property type="evidence" value="ECO:0007669"/>
    <property type="project" value="UniProtKB-KW"/>
</dbReference>
<dbReference type="UniPathway" id="UPA00574">
    <property type="reaction ID" value="UER00636"/>
</dbReference>
<keyword evidence="9" id="KW-0342">GTP-binding</keyword>
<dbReference type="Gene3D" id="3.40.50.2020">
    <property type="match status" value="1"/>
</dbReference>
<keyword evidence="7 12" id="KW-0808">Transferase</keyword>
<dbReference type="GO" id="GO:0004845">
    <property type="term" value="F:uracil phosphoribosyltransferase activity"/>
    <property type="evidence" value="ECO:0007669"/>
    <property type="project" value="UniProtKB-EC"/>
</dbReference>
<proteinExistence type="inferred from homology"/>
<evidence type="ECO:0000256" key="1">
    <source>
        <dbReference type="ARBA" id="ARBA00001946"/>
    </source>
</evidence>
<keyword evidence="6 12" id="KW-0328">Glycosyltransferase</keyword>
<dbReference type="EMBL" id="GBEZ01022738">
    <property type="protein sequence ID" value="JAC64114.1"/>
    <property type="molecule type" value="Transcribed_RNA"/>
</dbReference>
<dbReference type="InterPro" id="IPR000836">
    <property type="entry name" value="PRTase_dom"/>
</dbReference>
<evidence type="ECO:0000313" key="12">
    <source>
        <dbReference type="EMBL" id="JAC64114.1"/>
    </source>
</evidence>
<dbReference type="NCBIfam" id="NF001097">
    <property type="entry name" value="PRK00129.1"/>
    <property type="match status" value="1"/>
</dbReference>
<feature type="unsure residue" description="D or N" evidence="12">
    <location>
        <position position="248"/>
    </location>
</feature>
<dbReference type="Pfam" id="PF14681">
    <property type="entry name" value="UPRTase"/>
    <property type="match status" value="1"/>
</dbReference>
<accession>A0A061R0A4</accession>
<dbReference type="PANTHER" id="PTHR32315:SF4">
    <property type="entry name" value="URACIL PHOSPHORIBOSYLTRANSFERASE, CHLOROPLASTIC"/>
    <property type="match status" value="1"/>
</dbReference>
<evidence type="ECO:0000256" key="8">
    <source>
        <dbReference type="ARBA" id="ARBA00022741"/>
    </source>
</evidence>
<evidence type="ECO:0000256" key="3">
    <source>
        <dbReference type="ARBA" id="ARBA00009516"/>
    </source>
</evidence>
<reference evidence="12" key="1">
    <citation type="submission" date="2014-05" db="EMBL/GenBank/DDBJ databases">
        <title>The transcriptome of the halophilic microalga Tetraselmis sp. GSL018 isolated from the Great Salt Lake, Utah.</title>
        <authorList>
            <person name="Jinkerson R.E."/>
            <person name="D'Adamo S."/>
            <person name="Posewitz M.C."/>
        </authorList>
    </citation>
    <scope>NUCLEOTIDE SEQUENCE</scope>
    <source>
        <strain evidence="12">GSL018</strain>
    </source>
</reference>
<dbReference type="InterPro" id="IPR050054">
    <property type="entry name" value="UPRTase/APRTase"/>
</dbReference>
<keyword evidence="5" id="KW-0021">Allosteric enzyme</keyword>